<dbReference type="GO" id="GO:0042795">
    <property type="term" value="P:snRNA transcription by RNA polymerase II"/>
    <property type="evidence" value="ECO:0000318"/>
    <property type="project" value="GO_Central"/>
</dbReference>
<dbReference type="STRING" id="3988.B9T140"/>
<evidence type="ECO:0008006" key="4">
    <source>
        <dbReference type="Google" id="ProtNLM"/>
    </source>
</evidence>
<dbReference type="EMBL" id="EQ974322">
    <property type="protein sequence ID" value="EEF30441.1"/>
    <property type="molecule type" value="Genomic_DNA"/>
</dbReference>
<dbReference type="GO" id="GO:0019185">
    <property type="term" value="C:snRNA-activating protein complex"/>
    <property type="evidence" value="ECO:0000318"/>
    <property type="project" value="GO_Central"/>
</dbReference>
<evidence type="ECO:0000313" key="2">
    <source>
        <dbReference type="EMBL" id="EEF30441.1"/>
    </source>
</evidence>
<evidence type="ECO:0000256" key="1">
    <source>
        <dbReference type="SAM" id="MobiDB-lite"/>
    </source>
</evidence>
<keyword evidence="3" id="KW-1185">Reference proteome</keyword>
<evidence type="ECO:0000313" key="3">
    <source>
        <dbReference type="Proteomes" id="UP000008311"/>
    </source>
</evidence>
<dbReference type="InParanoid" id="B9T140"/>
<dbReference type="Pfam" id="PF09808">
    <property type="entry name" value="SNAPC1"/>
    <property type="match status" value="1"/>
</dbReference>
<proteinExistence type="predicted"/>
<protein>
    <recommendedName>
        <fullName evidence="4">Small nuclear RNA activating complex (SNAPc), subunit SNAP43</fullName>
    </recommendedName>
</protein>
<accession>B9T140</accession>
<dbReference type="KEGG" id="rcu:8272222"/>
<dbReference type="eggNOG" id="ENOG502QVHE">
    <property type="taxonomic scope" value="Eukaryota"/>
</dbReference>
<name>B9T140_RICCO</name>
<feature type="region of interest" description="Disordered" evidence="1">
    <location>
        <begin position="254"/>
        <end position="296"/>
    </location>
</feature>
<dbReference type="PANTHER" id="PTHR15131:SF3">
    <property type="entry name" value="SNRNA-ACTIVATING PROTEIN COMPLEX SUBUNIT 1"/>
    <property type="match status" value="1"/>
</dbReference>
<sequence>MSLSPFKQDIDELIDEFVQGESPTFAEMKKVWLSRKFSYIFEAMPCNKLALFMQSVYSHSIGYMINSSASLSQRLGGLYCLYCLYETQPFKPPFKIYLSLGELKKLKNLVVDAKEQGVQVVPVIVSRMLEKDMFLFGSVDLNEGSTTELVDQLTQLQNDRVQHAYKKLFPDTRLKQFLHMDLDSEFDFNAVTKMSTEYAEAKKQAIQEASKVVDIEDIQHISDDKVLFGDVVKNIKGNWNVQREVFYQQTGLNQHPAQEQEQQHQGYEEKNEDVNDNDDNFSRELEMQLYEEEPHE</sequence>
<dbReference type="GO" id="GO:0043565">
    <property type="term" value="F:sequence-specific DNA binding"/>
    <property type="evidence" value="ECO:0000318"/>
    <property type="project" value="GO_Central"/>
</dbReference>
<reference evidence="3" key="1">
    <citation type="journal article" date="2010" name="Nat. Biotechnol.">
        <title>Draft genome sequence of the oilseed species Ricinus communis.</title>
        <authorList>
            <person name="Chan A.P."/>
            <person name="Crabtree J."/>
            <person name="Zhao Q."/>
            <person name="Lorenzi H."/>
            <person name="Orvis J."/>
            <person name="Puiu D."/>
            <person name="Melake-Berhan A."/>
            <person name="Jones K.M."/>
            <person name="Redman J."/>
            <person name="Chen G."/>
            <person name="Cahoon E.B."/>
            <person name="Gedil M."/>
            <person name="Stanke M."/>
            <person name="Haas B.J."/>
            <person name="Wortman J.R."/>
            <person name="Fraser-Liggett C.M."/>
            <person name="Ravel J."/>
            <person name="Rabinowicz P.D."/>
        </authorList>
    </citation>
    <scope>NUCLEOTIDE SEQUENCE [LARGE SCALE GENOMIC DNA]</scope>
    <source>
        <strain evidence="3">cv. Hale</strain>
    </source>
</reference>
<organism evidence="2 3">
    <name type="scientific">Ricinus communis</name>
    <name type="common">Castor bean</name>
    <dbReference type="NCBI Taxonomy" id="3988"/>
    <lineage>
        <taxon>Eukaryota</taxon>
        <taxon>Viridiplantae</taxon>
        <taxon>Streptophyta</taxon>
        <taxon>Embryophyta</taxon>
        <taxon>Tracheophyta</taxon>
        <taxon>Spermatophyta</taxon>
        <taxon>Magnoliopsida</taxon>
        <taxon>eudicotyledons</taxon>
        <taxon>Gunneridae</taxon>
        <taxon>Pentapetalae</taxon>
        <taxon>rosids</taxon>
        <taxon>fabids</taxon>
        <taxon>Malpighiales</taxon>
        <taxon>Euphorbiaceae</taxon>
        <taxon>Acalyphoideae</taxon>
        <taxon>Acalypheae</taxon>
        <taxon>Ricinus</taxon>
    </lineage>
</organism>
<dbReference type="OMA" id="ADFKRVW"/>
<dbReference type="FunCoup" id="B9T140">
    <property type="interactions" value="336"/>
</dbReference>
<dbReference type="AlphaFoldDB" id="B9T140"/>
<feature type="compositionally biased region" description="Basic and acidic residues" evidence="1">
    <location>
        <begin position="280"/>
        <end position="296"/>
    </location>
</feature>
<gene>
    <name evidence="2" type="ORF">RCOM_0272280</name>
</gene>
<dbReference type="GO" id="GO:0042796">
    <property type="term" value="P:snRNA transcription by RNA polymerase III"/>
    <property type="evidence" value="ECO:0000318"/>
    <property type="project" value="GO_Central"/>
</dbReference>
<dbReference type="InterPro" id="IPR019188">
    <property type="entry name" value="SNAPC1"/>
</dbReference>
<dbReference type="Proteomes" id="UP000008311">
    <property type="component" value="Unassembled WGS sequence"/>
</dbReference>
<dbReference type="PANTHER" id="PTHR15131">
    <property type="entry name" value="SMALL NUCLEAR RNA ACTIVATING COMPLEX, POLYPEPTIDE 1"/>
    <property type="match status" value="1"/>
</dbReference>